<protein>
    <submittedName>
        <fullName evidence="3">Polyketide cyclase</fullName>
    </submittedName>
</protein>
<name>A0A3L8PXX1_9GAMM</name>
<dbReference type="Pfam" id="PF12680">
    <property type="entry name" value="SnoaL_2"/>
    <property type="match status" value="1"/>
</dbReference>
<organism evidence="3 4">
    <name type="scientific">Parashewanella curva</name>
    <dbReference type="NCBI Taxonomy" id="2338552"/>
    <lineage>
        <taxon>Bacteria</taxon>
        <taxon>Pseudomonadati</taxon>
        <taxon>Pseudomonadota</taxon>
        <taxon>Gammaproteobacteria</taxon>
        <taxon>Alteromonadales</taxon>
        <taxon>Shewanellaceae</taxon>
        <taxon>Parashewanella</taxon>
    </lineage>
</organism>
<keyword evidence="4" id="KW-1185">Reference proteome</keyword>
<proteinExistence type="predicted"/>
<feature type="domain" description="SnoaL-like" evidence="2">
    <location>
        <begin position="48"/>
        <end position="151"/>
    </location>
</feature>
<dbReference type="InterPro" id="IPR037401">
    <property type="entry name" value="SnoaL-like"/>
</dbReference>
<dbReference type="OrthoDB" id="9812089at2"/>
<dbReference type="Proteomes" id="UP000281474">
    <property type="component" value="Unassembled WGS sequence"/>
</dbReference>
<evidence type="ECO:0000256" key="1">
    <source>
        <dbReference type="SAM" id="SignalP"/>
    </source>
</evidence>
<dbReference type="Gene3D" id="3.10.450.50">
    <property type="match status" value="1"/>
</dbReference>
<evidence type="ECO:0000313" key="3">
    <source>
        <dbReference type="EMBL" id="RLV60105.1"/>
    </source>
</evidence>
<evidence type="ECO:0000313" key="4">
    <source>
        <dbReference type="Proteomes" id="UP000281474"/>
    </source>
</evidence>
<feature type="signal peptide" evidence="1">
    <location>
        <begin position="1"/>
        <end position="19"/>
    </location>
</feature>
<accession>A0A3L8PXX1</accession>
<reference evidence="3 4" key="1">
    <citation type="submission" date="2018-09" db="EMBL/GenBank/DDBJ databases">
        <title>Phylogeny of the Shewanellaceae, and recommendation for two new genera, Pseudoshewanella and Parashewanella.</title>
        <authorList>
            <person name="Wang G."/>
        </authorList>
    </citation>
    <scope>NUCLEOTIDE SEQUENCE [LARGE SCALE GENOMIC DNA]</scope>
    <source>
        <strain evidence="3 4">C51</strain>
    </source>
</reference>
<feature type="chain" id="PRO_5018088841" evidence="1">
    <location>
        <begin position="20"/>
        <end position="184"/>
    </location>
</feature>
<keyword evidence="1" id="KW-0732">Signal</keyword>
<sequence>MKKFILFALLVLASFSLYAQSKESLVIDLQALQKNNWTEHERSNVALVTDFVQNLMNDHNFDHILKRYNDSSYVQHNRNLPDKISGLTEFLQEFVEDYPDYTYDVKHIYADGDFVIFHSHATLNKEDRGNDKKGLNIIDTWRLKNGKIVEHWDSIQALDGFMRFYSLINGGDINNNNGVFESKN</sequence>
<gene>
    <name evidence="3" type="ORF">D5018_08795</name>
</gene>
<dbReference type="AlphaFoldDB" id="A0A3L8PXX1"/>
<dbReference type="RefSeq" id="WP_121838637.1">
    <property type="nucleotide sequence ID" value="NZ_ML014770.1"/>
</dbReference>
<evidence type="ECO:0000259" key="2">
    <source>
        <dbReference type="Pfam" id="PF12680"/>
    </source>
</evidence>
<dbReference type="EMBL" id="QZEI01000021">
    <property type="protein sequence ID" value="RLV60105.1"/>
    <property type="molecule type" value="Genomic_DNA"/>
</dbReference>
<dbReference type="SUPFAM" id="SSF54427">
    <property type="entry name" value="NTF2-like"/>
    <property type="match status" value="1"/>
</dbReference>
<comment type="caution">
    <text evidence="3">The sequence shown here is derived from an EMBL/GenBank/DDBJ whole genome shotgun (WGS) entry which is preliminary data.</text>
</comment>
<dbReference type="InterPro" id="IPR032710">
    <property type="entry name" value="NTF2-like_dom_sf"/>
</dbReference>